<dbReference type="OrthoDB" id="74089at2157"/>
<name>A0A1H7JQ60_9EURY</name>
<protein>
    <recommendedName>
        <fullName evidence="1">DUF2264 domain-containing protein</fullName>
    </recommendedName>
</protein>
<dbReference type="STRING" id="190974.SAMN05216439_1424"/>
<dbReference type="Proteomes" id="UP000199506">
    <property type="component" value="Unassembled WGS sequence"/>
</dbReference>
<evidence type="ECO:0000259" key="1">
    <source>
        <dbReference type="Pfam" id="PF10022"/>
    </source>
</evidence>
<evidence type="ECO:0000313" key="3">
    <source>
        <dbReference type="Proteomes" id="UP000199506"/>
    </source>
</evidence>
<accession>A0A1H7JQ60</accession>
<reference evidence="2 3" key="1">
    <citation type="submission" date="2016-10" db="EMBL/GenBank/DDBJ databases">
        <authorList>
            <person name="de Groot N.N."/>
        </authorList>
    </citation>
    <scope>NUCLEOTIDE SEQUENCE [LARGE SCALE GENOMIC DNA]</scope>
    <source>
        <strain evidence="2 3">DSM 11978</strain>
    </source>
</reference>
<dbReference type="RefSeq" id="WP_091699253.1">
    <property type="nucleotide sequence ID" value="NZ_FOAK01000005.1"/>
</dbReference>
<sequence>MSNSIFKRFKKKETPIIEEKLPILEDRIFWVSTLQKIAFPVLNNLARDSLRKNMPVESISAEGHSSAYFDAFVRIFNGIASWLELGADNSEEGKIREKYIYLTLKAISNAINPKSNDYIFVVEPKQSLVDVALFAEGLLRAKNQIWLNLPIKVQARIIRDLKSTRIIAPYENHWLLYTSMIEAALLEFTGECDKERLVYGVRKFRDELYIGDAMYSDGEDFELGYYNSLFIHPMLNDILGVMRKYGLEDGEFLDVQLMRSSRLASQLERVISPEGTYPLLGKFLSYRCGVFHLMSQASLLKILPKNIHPAQVRSALTKVLKTQFESYNNFNSNGWLIIGLEGSQTDISDETTNTGTLYSCCSIFLPLGLDRNDMFWKAPSAEWSSLKAWNGHPIQRDQSINF</sequence>
<organism evidence="2 3">
    <name type="scientific">Methanobrevibacter gottschalkii</name>
    <dbReference type="NCBI Taxonomy" id="190974"/>
    <lineage>
        <taxon>Archaea</taxon>
        <taxon>Methanobacteriati</taxon>
        <taxon>Methanobacteriota</taxon>
        <taxon>Methanomada group</taxon>
        <taxon>Methanobacteria</taxon>
        <taxon>Methanobacteriales</taxon>
        <taxon>Methanobacteriaceae</taxon>
        <taxon>Methanobrevibacter</taxon>
    </lineage>
</organism>
<gene>
    <name evidence="2" type="ORF">SAMN05216439_1424</name>
</gene>
<dbReference type="PIRSF" id="PIRSF014753">
    <property type="entry name" value="UCP014753"/>
    <property type="match status" value="1"/>
</dbReference>
<feature type="domain" description="DUF2264" evidence="1">
    <location>
        <begin position="27"/>
        <end position="383"/>
    </location>
</feature>
<dbReference type="EMBL" id="FOAK01000005">
    <property type="protein sequence ID" value="SEK76554.1"/>
    <property type="molecule type" value="Genomic_DNA"/>
</dbReference>
<dbReference type="AlphaFoldDB" id="A0A1H7JQ60"/>
<proteinExistence type="predicted"/>
<dbReference type="PANTHER" id="PTHR35339">
    <property type="entry name" value="LINALOOL DEHYDRATASE_ISOMERASE DOMAIN-CONTAINING PROTEIN"/>
    <property type="match status" value="1"/>
</dbReference>
<dbReference type="Pfam" id="PF10022">
    <property type="entry name" value="DUF2264"/>
    <property type="match status" value="1"/>
</dbReference>
<dbReference type="InterPro" id="IPR049349">
    <property type="entry name" value="DUF2264_N"/>
</dbReference>
<dbReference type="InterPro" id="IPR016624">
    <property type="entry name" value="UCP014753"/>
</dbReference>
<dbReference type="PANTHER" id="PTHR35339:SF3">
    <property type="entry name" value="DUF2264 DOMAIN-CONTAINING PROTEIN"/>
    <property type="match status" value="1"/>
</dbReference>
<evidence type="ECO:0000313" key="2">
    <source>
        <dbReference type="EMBL" id="SEK76554.1"/>
    </source>
</evidence>